<evidence type="ECO:0000313" key="5">
    <source>
        <dbReference type="Proteomes" id="UP000245591"/>
    </source>
</evidence>
<sequence length="167" mass="17612">MKLFALFLLFVLTLVSSAPIPDQNVFRVIKKLAIKRLRFTTVTQTIDATSILITVLPPQSPAGGQFSGDGTFYDAGLGSCGWNNSNSDFIAAINAPQYGNTANPNNAPVCGQCALVTGPNGNSVKVKIVDRCPVCAYGSLDLSPAAFNVLASPDAGRISITWDFVPC</sequence>
<dbReference type="Gene3D" id="2.40.40.10">
    <property type="entry name" value="RlpA-like domain"/>
    <property type="match status" value="1"/>
</dbReference>
<dbReference type="AlphaFoldDB" id="A0A2U1J7T5"/>
<dbReference type="PANTHER" id="PTHR31836">
    <property type="match status" value="1"/>
</dbReference>
<dbReference type="InterPro" id="IPR036908">
    <property type="entry name" value="RlpA-like_sf"/>
</dbReference>
<dbReference type="CDD" id="cd22191">
    <property type="entry name" value="DPBB_RlpA_EXP_N-like"/>
    <property type="match status" value="1"/>
</dbReference>
<dbReference type="SUPFAM" id="SSF50685">
    <property type="entry name" value="Barwin-like endoglucanases"/>
    <property type="match status" value="1"/>
</dbReference>
<evidence type="ECO:0000256" key="2">
    <source>
        <dbReference type="SAM" id="SignalP"/>
    </source>
</evidence>
<evidence type="ECO:0000259" key="3">
    <source>
        <dbReference type="PROSITE" id="PS50842"/>
    </source>
</evidence>
<name>A0A2U1J7T5_SMIAN</name>
<comment type="caution">
    <text evidence="4">The sequence shown here is derived from an EMBL/GenBank/DDBJ whole genome shotgun (WGS) entry which is preliminary data.</text>
</comment>
<accession>A0A2U1J7T5</accession>
<dbReference type="InterPro" id="IPR009009">
    <property type="entry name" value="RlpA-like_DPBB"/>
</dbReference>
<protein>
    <recommendedName>
        <fullName evidence="3">Expansin-like EG45 domain-containing protein</fullName>
    </recommendedName>
</protein>
<reference evidence="4 5" key="1">
    <citation type="journal article" date="2018" name="MBio">
        <title>Comparative Genomics Reveals the Core Gene Toolbox for the Fungus-Insect Symbiosis.</title>
        <authorList>
            <person name="Wang Y."/>
            <person name="Stata M."/>
            <person name="Wang W."/>
            <person name="Stajich J.E."/>
            <person name="White M.M."/>
            <person name="Moncalvo J.M."/>
        </authorList>
    </citation>
    <scope>NUCLEOTIDE SEQUENCE [LARGE SCALE GENOMIC DNA]</scope>
    <source>
        <strain evidence="4 5">AUS-126-30</strain>
    </source>
</reference>
<evidence type="ECO:0000256" key="1">
    <source>
        <dbReference type="ARBA" id="ARBA00022729"/>
    </source>
</evidence>
<keyword evidence="1 2" id="KW-0732">Signal</keyword>
<proteinExistence type="predicted"/>
<dbReference type="Pfam" id="PF03330">
    <property type="entry name" value="DPBB_1"/>
    <property type="match status" value="1"/>
</dbReference>
<dbReference type="PANTHER" id="PTHR31836:SF21">
    <property type="entry name" value="EXPANSIN-LIKE PROTEIN 7"/>
    <property type="match status" value="1"/>
</dbReference>
<dbReference type="InterPro" id="IPR051477">
    <property type="entry name" value="Expansin_CellWall"/>
</dbReference>
<feature type="chain" id="PRO_5015781175" description="Expansin-like EG45 domain-containing protein" evidence="2">
    <location>
        <begin position="18"/>
        <end position="167"/>
    </location>
</feature>
<evidence type="ECO:0000313" key="4">
    <source>
        <dbReference type="EMBL" id="PWA01131.1"/>
    </source>
</evidence>
<feature type="signal peptide" evidence="2">
    <location>
        <begin position="1"/>
        <end position="17"/>
    </location>
</feature>
<feature type="domain" description="Expansin-like EG45" evidence="3">
    <location>
        <begin position="77"/>
        <end position="167"/>
    </location>
</feature>
<keyword evidence="5" id="KW-1185">Reference proteome</keyword>
<dbReference type="Proteomes" id="UP000245591">
    <property type="component" value="Unassembled WGS sequence"/>
</dbReference>
<dbReference type="InterPro" id="IPR007112">
    <property type="entry name" value="Expansin/allergen_DPBB_dom"/>
</dbReference>
<organism evidence="4 5">
    <name type="scientific">Smittium angustum</name>
    <dbReference type="NCBI Taxonomy" id="133377"/>
    <lineage>
        <taxon>Eukaryota</taxon>
        <taxon>Fungi</taxon>
        <taxon>Fungi incertae sedis</taxon>
        <taxon>Zoopagomycota</taxon>
        <taxon>Kickxellomycotina</taxon>
        <taxon>Harpellomycetes</taxon>
        <taxon>Harpellales</taxon>
        <taxon>Legeriomycetaceae</taxon>
        <taxon>Smittium</taxon>
    </lineage>
</organism>
<dbReference type="PROSITE" id="PS50842">
    <property type="entry name" value="EXPANSIN_EG45"/>
    <property type="match status" value="1"/>
</dbReference>
<gene>
    <name evidence="4" type="ORF">BB558_002784</name>
</gene>
<dbReference type="EMBL" id="MBFU01000218">
    <property type="protein sequence ID" value="PWA01131.1"/>
    <property type="molecule type" value="Genomic_DNA"/>
</dbReference>